<protein>
    <recommendedName>
        <fullName evidence="1">Integrase zinc-binding domain-containing protein</fullName>
    </recommendedName>
</protein>
<feature type="domain" description="Integrase zinc-binding" evidence="1">
    <location>
        <begin position="1"/>
        <end position="51"/>
    </location>
</feature>
<dbReference type="PANTHER" id="PTHR47266">
    <property type="entry name" value="ENDONUCLEASE-RELATED"/>
    <property type="match status" value="1"/>
</dbReference>
<sequence>MRKTLFSSMHNLSHTGANASIRLITDRFVWPHMKTDIRQWSKTCVPCQRAKVGRHTRSPPGSFPSPDERFAHVHVDITGPLPSCEGKTYLLTCVDRFSRWCEALPMSDITAHSTAKTFVSGWVFPFWGPCFNYYRQRAAIRVRPVQPTDEDLGE</sequence>
<dbReference type="Pfam" id="PF17921">
    <property type="entry name" value="Integrase_H2C2"/>
    <property type="match status" value="1"/>
</dbReference>
<reference evidence="2" key="1">
    <citation type="submission" date="2021-01" db="EMBL/GenBank/DDBJ databases">
        <authorList>
            <person name="Li R."/>
            <person name="Bekaert M."/>
        </authorList>
    </citation>
    <scope>NUCLEOTIDE SEQUENCE</scope>
    <source>
        <strain evidence="2">Farmed</strain>
    </source>
</reference>
<dbReference type="GO" id="GO:0003676">
    <property type="term" value="F:nucleic acid binding"/>
    <property type="evidence" value="ECO:0007669"/>
    <property type="project" value="InterPro"/>
</dbReference>
<organism evidence="2 3">
    <name type="scientific">Acanthosepion pharaonis</name>
    <name type="common">Pharaoh cuttlefish</name>
    <name type="synonym">Sepia pharaonis</name>
    <dbReference type="NCBI Taxonomy" id="158019"/>
    <lineage>
        <taxon>Eukaryota</taxon>
        <taxon>Metazoa</taxon>
        <taxon>Spiralia</taxon>
        <taxon>Lophotrochozoa</taxon>
        <taxon>Mollusca</taxon>
        <taxon>Cephalopoda</taxon>
        <taxon>Coleoidea</taxon>
        <taxon>Decapodiformes</taxon>
        <taxon>Sepiida</taxon>
        <taxon>Sepiina</taxon>
        <taxon>Sepiidae</taxon>
        <taxon>Acanthosepion</taxon>
    </lineage>
</organism>
<dbReference type="OrthoDB" id="6147697at2759"/>
<evidence type="ECO:0000259" key="1">
    <source>
        <dbReference type="Pfam" id="PF17921"/>
    </source>
</evidence>
<keyword evidence="3" id="KW-1185">Reference proteome</keyword>
<dbReference type="SUPFAM" id="SSF53098">
    <property type="entry name" value="Ribonuclease H-like"/>
    <property type="match status" value="1"/>
</dbReference>
<dbReference type="InterPro" id="IPR012337">
    <property type="entry name" value="RNaseH-like_sf"/>
</dbReference>
<name>A0A812D8C9_ACAPH</name>
<comment type="caution">
    <text evidence="2">The sequence shown here is derived from an EMBL/GenBank/DDBJ whole genome shotgun (WGS) entry which is preliminary data.</text>
</comment>
<dbReference type="InterPro" id="IPR052160">
    <property type="entry name" value="Gypsy_RT_Integrase-like"/>
</dbReference>
<gene>
    <name evidence="2" type="ORF">SPHA_51229</name>
</gene>
<dbReference type="Proteomes" id="UP000597762">
    <property type="component" value="Unassembled WGS sequence"/>
</dbReference>
<dbReference type="Gene3D" id="1.10.340.70">
    <property type="match status" value="1"/>
</dbReference>
<evidence type="ECO:0000313" key="3">
    <source>
        <dbReference type="Proteomes" id="UP000597762"/>
    </source>
</evidence>
<dbReference type="EMBL" id="CAHIKZ030003089">
    <property type="protein sequence ID" value="CAE1296070.1"/>
    <property type="molecule type" value="Genomic_DNA"/>
</dbReference>
<evidence type="ECO:0000313" key="2">
    <source>
        <dbReference type="EMBL" id="CAE1296070.1"/>
    </source>
</evidence>
<dbReference type="InterPro" id="IPR036397">
    <property type="entry name" value="RNaseH_sf"/>
</dbReference>
<accession>A0A812D8C9</accession>
<dbReference type="InterPro" id="IPR041588">
    <property type="entry name" value="Integrase_H2C2"/>
</dbReference>
<proteinExistence type="predicted"/>
<dbReference type="AlphaFoldDB" id="A0A812D8C9"/>
<dbReference type="Gene3D" id="3.30.420.10">
    <property type="entry name" value="Ribonuclease H-like superfamily/Ribonuclease H"/>
    <property type="match status" value="1"/>
</dbReference>